<name>A0A212QM60_RHOAC</name>
<evidence type="ECO:0000313" key="2">
    <source>
        <dbReference type="Proteomes" id="UP000198418"/>
    </source>
</evidence>
<protein>
    <submittedName>
        <fullName evidence="1">Nitrogenase-associated protein</fullName>
    </submittedName>
</protein>
<gene>
    <name evidence="1" type="ORF">SAMN06265338_101823</name>
</gene>
<dbReference type="Gene3D" id="3.40.30.10">
    <property type="entry name" value="Glutaredoxin"/>
    <property type="match status" value="1"/>
</dbReference>
<dbReference type="OrthoDB" id="8453854at2"/>
<dbReference type="AlphaFoldDB" id="A0A212QM60"/>
<dbReference type="RefSeq" id="WP_088519248.1">
    <property type="nucleotide sequence ID" value="NZ_FYDG01000001.1"/>
</dbReference>
<keyword evidence="2" id="KW-1185">Reference proteome</keyword>
<sequence>MQTITFYVKPREAADIRCQQALADHGYALEIRDIAAETWTPALLRPYFGNKPVAEWFDPQAPRVLSGAVNPGAMHAQGALVAMSADHDLIRTPLVKLDGRCGAGLTDAEWPDFLAGKTAPAAHPGAMSEFWMHDD</sequence>
<dbReference type="EMBL" id="FYDG01000001">
    <property type="protein sequence ID" value="SNB60480.1"/>
    <property type="molecule type" value="Genomic_DNA"/>
</dbReference>
<organism evidence="1 2">
    <name type="scientific">Rhodoblastus acidophilus</name>
    <name type="common">Rhodopseudomonas acidophila</name>
    <dbReference type="NCBI Taxonomy" id="1074"/>
    <lineage>
        <taxon>Bacteria</taxon>
        <taxon>Pseudomonadati</taxon>
        <taxon>Pseudomonadota</taxon>
        <taxon>Alphaproteobacteria</taxon>
        <taxon>Hyphomicrobiales</taxon>
        <taxon>Rhodoblastaceae</taxon>
        <taxon>Rhodoblastus</taxon>
    </lineage>
</organism>
<evidence type="ECO:0000313" key="1">
    <source>
        <dbReference type="EMBL" id="SNB60480.1"/>
    </source>
</evidence>
<dbReference type="SUPFAM" id="SSF52833">
    <property type="entry name" value="Thioredoxin-like"/>
    <property type="match status" value="1"/>
</dbReference>
<reference evidence="2" key="1">
    <citation type="submission" date="2017-06" db="EMBL/GenBank/DDBJ databases">
        <authorList>
            <person name="Varghese N."/>
            <person name="Submissions S."/>
        </authorList>
    </citation>
    <scope>NUCLEOTIDE SEQUENCE [LARGE SCALE GENOMIC DNA]</scope>
    <source>
        <strain evidence="2">DSM 137</strain>
    </source>
</reference>
<accession>A0A212QM60</accession>
<dbReference type="Proteomes" id="UP000198418">
    <property type="component" value="Unassembled WGS sequence"/>
</dbReference>
<dbReference type="InterPro" id="IPR036249">
    <property type="entry name" value="Thioredoxin-like_sf"/>
</dbReference>
<proteinExistence type="predicted"/>